<keyword evidence="10 16" id="KW-0520">NAD</keyword>
<keyword evidence="9 16" id="KW-1133">Transmembrane helix</keyword>
<evidence type="ECO:0000256" key="13">
    <source>
        <dbReference type="ARBA" id="ARBA00023075"/>
    </source>
</evidence>
<keyword evidence="11 16" id="KW-0915">Sodium</keyword>
<dbReference type="AlphaFoldDB" id="A0AAJ1X4C3"/>
<comment type="subcellular location">
    <subcellularLocation>
        <location evidence="16">Cell membrane</location>
        <topology evidence="16">Single-pass membrane protein</topology>
    </subcellularLocation>
</comment>
<dbReference type="SMART" id="SM00900">
    <property type="entry name" value="FMN_bind"/>
    <property type="match status" value="1"/>
</dbReference>
<evidence type="ECO:0000256" key="11">
    <source>
        <dbReference type="ARBA" id="ARBA00023053"/>
    </source>
</evidence>
<dbReference type="Pfam" id="PF04205">
    <property type="entry name" value="FMN_bind"/>
    <property type="match status" value="1"/>
</dbReference>
<evidence type="ECO:0000256" key="12">
    <source>
        <dbReference type="ARBA" id="ARBA00023065"/>
    </source>
</evidence>
<comment type="catalytic activity">
    <reaction evidence="16 17">
        <text>a ubiquinone + n Na(+)(in) + NADH + H(+) = a ubiquinol + n Na(+)(out) + NAD(+)</text>
        <dbReference type="Rhea" id="RHEA:47748"/>
        <dbReference type="Rhea" id="RHEA-COMP:9565"/>
        <dbReference type="Rhea" id="RHEA-COMP:9566"/>
        <dbReference type="ChEBI" id="CHEBI:15378"/>
        <dbReference type="ChEBI" id="CHEBI:16389"/>
        <dbReference type="ChEBI" id="CHEBI:17976"/>
        <dbReference type="ChEBI" id="CHEBI:29101"/>
        <dbReference type="ChEBI" id="CHEBI:57540"/>
        <dbReference type="ChEBI" id="CHEBI:57945"/>
        <dbReference type="EC" id="7.2.1.1"/>
    </reaction>
</comment>
<keyword evidence="13 16" id="KW-0830">Ubiquinone</keyword>
<evidence type="ECO:0000256" key="14">
    <source>
        <dbReference type="ARBA" id="ARBA00023136"/>
    </source>
</evidence>
<evidence type="ECO:0000256" key="16">
    <source>
        <dbReference type="HAMAP-Rule" id="MF_00427"/>
    </source>
</evidence>
<keyword evidence="8 16" id="KW-1278">Translocase</keyword>
<organism evidence="19 20">
    <name type="scientific">Rhodalgimonas zhirmunskyi</name>
    <dbReference type="NCBI Taxonomy" id="2964767"/>
    <lineage>
        <taxon>Bacteria</taxon>
        <taxon>Pseudomonadati</taxon>
        <taxon>Pseudomonadota</taxon>
        <taxon>Alphaproteobacteria</taxon>
        <taxon>Rhodobacterales</taxon>
        <taxon>Roseobacteraceae</taxon>
        <taxon>Rhodalgimonas</taxon>
    </lineage>
</organism>
<evidence type="ECO:0000256" key="4">
    <source>
        <dbReference type="ARBA" id="ARBA00022553"/>
    </source>
</evidence>
<keyword evidence="15 16" id="KW-0739">Sodium transport</keyword>
<dbReference type="GO" id="GO:0010181">
    <property type="term" value="F:FMN binding"/>
    <property type="evidence" value="ECO:0007669"/>
    <property type="project" value="UniProtKB-UniRule"/>
</dbReference>
<keyword evidence="7 16" id="KW-0812">Transmembrane</keyword>
<gene>
    <name evidence="16" type="primary">nqrC</name>
    <name evidence="19" type="ORF">NOI20_04455</name>
</gene>
<keyword evidence="14 16" id="KW-0472">Membrane</keyword>
<dbReference type="Proteomes" id="UP001227162">
    <property type="component" value="Unassembled WGS sequence"/>
</dbReference>
<keyword evidence="2 16" id="KW-1003">Cell membrane</keyword>
<proteinExistence type="inferred from homology"/>
<dbReference type="GO" id="GO:0005886">
    <property type="term" value="C:plasma membrane"/>
    <property type="evidence" value="ECO:0007669"/>
    <property type="project" value="UniProtKB-SubCell"/>
</dbReference>
<dbReference type="PIRSF" id="PIRSF009437">
    <property type="entry name" value="NQR-1_subunit_C"/>
    <property type="match status" value="1"/>
</dbReference>
<evidence type="ECO:0000313" key="20">
    <source>
        <dbReference type="Proteomes" id="UP001227162"/>
    </source>
</evidence>
<name>A0AAJ1X4C3_9RHOB</name>
<comment type="caution">
    <text evidence="16">Lacks conserved residue(s) required for the propagation of feature annotation.</text>
</comment>
<dbReference type="PANTHER" id="PTHR37838:SF1">
    <property type="entry name" value="NA(+)-TRANSLOCATING NADH-QUINONE REDUCTASE SUBUNIT C"/>
    <property type="match status" value="1"/>
</dbReference>
<keyword evidence="3" id="KW-0997">Cell inner membrane</keyword>
<comment type="function">
    <text evidence="16">NQR complex catalyzes the reduction of ubiquinone-1 to ubiquinol by two successive reactions, coupled with the transport of Na(+) ions from the cytoplasm to the periplasm. NqrA to NqrE are probably involved in the second step, the conversion of ubisemiquinone to ubiquinol.</text>
</comment>
<reference evidence="19" key="1">
    <citation type="submission" date="2022-07" db="EMBL/GenBank/DDBJ databases">
        <authorList>
            <person name="Otstavnykh N."/>
            <person name="Isaeva M."/>
            <person name="Bystritskaya E."/>
        </authorList>
    </citation>
    <scope>NUCLEOTIDE SEQUENCE</scope>
    <source>
        <strain evidence="19">10Alg 79</strain>
    </source>
</reference>
<feature type="transmembrane region" description="Helical" evidence="16">
    <location>
        <begin position="30"/>
        <end position="51"/>
    </location>
</feature>
<dbReference type="EC" id="7.2.1.1" evidence="16 17"/>
<dbReference type="NCBIfam" id="TIGR01938">
    <property type="entry name" value="nqrC"/>
    <property type="match status" value="1"/>
</dbReference>
<dbReference type="GO" id="GO:0016655">
    <property type="term" value="F:oxidoreductase activity, acting on NAD(P)H, quinone or similar compound as acceptor"/>
    <property type="evidence" value="ECO:0007669"/>
    <property type="project" value="UniProtKB-UniRule"/>
</dbReference>
<dbReference type="NCBIfam" id="NF003749">
    <property type="entry name" value="PRK05346.1-5"/>
    <property type="match status" value="1"/>
</dbReference>
<dbReference type="InterPro" id="IPR007329">
    <property type="entry name" value="FMN-bd"/>
</dbReference>
<dbReference type="PANTHER" id="PTHR37838">
    <property type="entry name" value="NA(+)-TRANSLOCATING NADH-QUINONE REDUCTASE SUBUNIT C"/>
    <property type="match status" value="1"/>
</dbReference>
<keyword evidence="12 16" id="KW-0406">Ion transport</keyword>
<sequence>MPDQDTQINTSKNPIRRFLDASPDGTAKTVTVALGLCLVASMVVSAAAVALRPLQERNAALDKQVNIIQVAGLYEQGIDVAKSFEAFEPHVLELSTGEFTDQFDPYKFDDRAAADDLTLSIPLQDDPASIGRQAKYVTVYLLRDADGALDKVILPVYGYGLWSTLYGFIAIEEDGNTIYGLQFYDQAETPGLGAEVDNPRWKALWRDKKLRTEDGAGELAITVAKSPPPEGRDYYVDALSGATLTSRGVDNLVRFWMSERGFEPFLKRVRAGDI</sequence>
<protein>
    <recommendedName>
        <fullName evidence="16 17">Na(+)-translocating NADH-quinone reductase subunit C</fullName>
        <shortName evidence="16 17">Na(+)-NQR subunit C</shortName>
        <shortName evidence="16 17">Na(+)-translocating NQR subunit C</shortName>
        <ecNumber evidence="16 17">7.2.1.1</ecNumber>
    </recommendedName>
    <alternativeName>
        <fullName evidence="16 17">NQR complex subunit C</fullName>
    </alternativeName>
    <alternativeName>
        <fullName evidence="16 17">NQR-1 subunit C</fullName>
    </alternativeName>
</protein>
<evidence type="ECO:0000256" key="10">
    <source>
        <dbReference type="ARBA" id="ARBA00023027"/>
    </source>
</evidence>
<evidence type="ECO:0000256" key="15">
    <source>
        <dbReference type="ARBA" id="ARBA00023201"/>
    </source>
</evidence>
<evidence type="ECO:0000256" key="1">
    <source>
        <dbReference type="ARBA" id="ARBA00022448"/>
    </source>
</evidence>
<keyword evidence="5 16" id="KW-0285">Flavoprotein</keyword>
<dbReference type="InterPro" id="IPR010204">
    <property type="entry name" value="NqrC"/>
</dbReference>
<keyword evidence="4 16" id="KW-0597">Phosphoprotein</keyword>
<keyword evidence="1 16" id="KW-0813">Transport</keyword>
<keyword evidence="6 16" id="KW-0288">FMN</keyword>
<evidence type="ECO:0000256" key="17">
    <source>
        <dbReference type="PIRNR" id="PIRNR009437"/>
    </source>
</evidence>
<dbReference type="RefSeq" id="WP_317624944.1">
    <property type="nucleotide sequence ID" value="NZ_JANFFA010000001.1"/>
</dbReference>
<evidence type="ECO:0000256" key="6">
    <source>
        <dbReference type="ARBA" id="ARBA00022643"/>
    </source>
</evidence>
<dbReference type="HAMAP" id="MF_00427">
    <property type="entry name" value="NqrC"/>
    <property type="match status" value="1"/>
</dbReference>
<reference evidence="19" key="2">
    <citation type="submission" date="2023-04" db="EMBL/GenBank/DDBJ databases">
        <title>'Rhodoalgimonas zhirmunskyi' gen. nov., isolated from a red alga.</title>
        <authorList>
            <person name="Nedashkovskaya O.I."/>
            <person name="Otstavnykh N.Y."/>
            <person name="Bystritskaya E.P."/>
            <person name="Balabanova L.A."/>
            <person name="Isaeva M.P."/>
        </authorList>
    </citation>
    <scope>NUCLEOTIDE SEQUENCE</scope>
    <source>
        <strain evidence="19">10Alg 79</strain>
    </source>
</reference>
<evidence type="ECO:0000256" key="3">
    <source>
        <dbReference type="ARBA" id="ARBA00022519"/>
    </source>
</evidence>
<comment type="subunit">
    <text evidence="16 17">Composed of six subunits; NqrA, NqrB, NqrC, NqrD, NqrE and NqrF.</text>
</comment>
<feature type="modified residue" description="FMN phosphoryl threonine" evidence="16">
    <location>
        <position position="243"/>
    </location>
</feature>
<evidence type="ECO:0000256" key="9">
    <source>
        <dbReference type="ARBA" id="ARBA00022989"/>
    </source>
</evidence>
<comment type="caution">
    <text evidence="19">The sequence shown here is derived from an EMBL/GenBank/DDBJ whole genome shotgun (WGS) entry which is preliminary data.</text>
</comment>
<evidence type="ECO:0000256" key="8">
    <source>
        <dbReference type="ARBA" id="ARBA00022967"/>
    </source>
</evidence>
<evidence type="ECO:0000313" key="19">
    <source>
        <dbReference type="EMBL" id="MDQ2093351.1"/>
    </source>
</evidence>
<dbReference type="GO" id="GO:0006814">
    <property type="term" value="P:sodium ion transport"/>
    <property type="evidence" value="ECO:0007669"/>
    <property type="project" value="UniProtKB-UniRule"/>
</dbReference>
<keyword evidence="20" id="KW-1185">Reference proteome</keyword>
<dbReference type="EMBL" id="JANFFA010000001">
    <property type="protein sequence ID" value="MDQ2093351.1"/>
    <property type="molecule type" value="Genomic_DNA"/>
</dbReference>
<feature type="domain" description="FMN-binding" evidence="18">
    <location>
        <begin position="160"/>
        <end position="260"/>
    </location>
</feature>
<evidence type="ECO:0000256" key="7">
    <source>
        <dbReference type="ARBA" id="ARBA00022692"/>
    </source>
</evidence>
<accession>A0AAJ1X4C3</accession>
<evidence type="ECO:0000256" key="2">
    <source>
        <dbReference type="ARBA" id="ARBA00022475"/>
    </source>
</evidence>
<comment type="similarity">
    <text evidence="16 17">Belongs to the NqrC family.</text>
</comment>
<comment type="cofactor">
    <cofactor evidence="16 17">
        <name>FMN</name>
        <dbReference type="ChEBI" id="CHEBI:58210"/>
    </cofactor>
</comment>
<evidence type="ECO:0000259" key="18">
    <source>
        <dbReference type="SMART" id="SM00900"/>
    </source>
</evidence>
<evidence type="ECO:0000256" key="5">
    <source>
        <dbReference type="ARBA" id="ARBA00022630"/>
    </source>
</evidence>